<dbReference type="InterPro" id="IPR029063">
    <property type="entry name" value="SAM-dependent_MTases_sf"/>
</dbReference>
<keyword evidence="1" id="KW-0489">Methyltransferase</keyword>
<reference evidence="4" key="1">
    <citation type="journal article" date="2014" name="Int. J. Syst. Evol. Microbiol.">
        <title>Complete genome sequence of Corynebacterium casei LMG S-19264T (=DSM 44701T), isolated from a smear-ripened cheese.</title>
        <authorList>
            <consortium name="US DOE Joint Genome Institute (JGI-PGF)"/>
            <person name="Walter F."/>
            <person name="Albersmeier A."/>
            <person name="Kalinowski J."/>
            <person name="Ruckert C."/>
        </authorList>
    </citation>
    <scope>NUCLEOTIDE SEQUENCE</scope>
    <source>
        <strain evidence="4">CGMCC 1.6293</strain>
    </source>
</reference>
<dbReference type="PANTHER" id="PTHR43861:SF1">
    <property type="entry name" value="TRANS-ACONITATE 2-METHYLTRANSFERASE"/>
    <property type="match status" value="1"/>
</dbReference>
<dbReference type="Proteomes" id="UP000649829">
    <property type="component" value="Unassembled WGS sequence"/>
</dbReference>
<evidence type="ECO:0000259" key="3">
    <source>
        <dbReference type="Pfam" id="PF13649"/>
    </source>
</evidence>
<dbReference type="RefSeq" id="WP_308423358.1">
    <property type="nucleotide sequence ID" value="NZ_BMLF01000002.1"/>
</dbReference>
<keyword evidence="2" id="KW-0808">Transferase</keyword>
<dbReference type="SUPFAM" id="SSF53335">
    <property type="entry name" value="S-adenosyl-L-methionine-dependent methyltransferases"/>
    <property type="match status" value="1"/>
</dbReference>
<evidence type="ECO:0000313" key="4">
    <source>
        <dbReference type="EMBL" id="GGM03291.1"/>
    </source>
</evidence>
<sequence>MTSTDWDPDHYGRFGDVRLRPALDLLARIGGLPEGDVVDLGCGSGSVGAALARRFPDRRRIGVDSSRAMLAKAEATGAYDVVVEADIATWEPERPVALLYSNAALQWLGGHESLMPALARRLAPGGILAVQMPRQNRAPSHRIWNDLVQDHFPGRAAQVARPETVDPIEYHRILAPLGRLDLWETEYFQILPAAETGHPVRHFTSSTFARPILDRLDEGERVMIEKLYDEAMTAAYPPAADGTVLFPFRRMFFTLDIG</sequence>
<dbReference type="Gene3D" id="1.10.150.290">
    <property type="entry name" value="S-adenosyl-L-methionine-dependent methyltransferases"/>
    <property type="match status" value="1"/>
</dbReference>
<dbReference type="Gene3D" id="3.40.50.150">
    <property type="entry name" value="Vaccinia Virus protein VP39"/>
    <property type="match status" value="1"/>
</dbReference>
<reference evidence="4" key="2">
    <citation type="submission" date="2020-09" db="EMBL/GenBank/DDBJ databases">
        <authorList>
            <person name="Sun Q."/>
            <person name="Zhou Y."/>
        </authorList>
    </citation>
    <scope>NUCLEOTIDE SEQUENCE</scope>
    <source>
        <strain evidence="4">CGMCC 1.6293</strain>
    </source>
</reference>
<dbReference type="PANTHER" id="PTHR43861">
    <property type="entry name" value="TRANS-ACONITATE 2-METHYLTRANSFERASE-RELATED"/>
    <property type="match status" value="1"/>
</dbReference>
<protein>
    <submittedName>
        <fullName evidence="4">Trans-aconitate 2-methyltransferase</fullName>
    </submittedName>
</protein>
<feature type="domain" description="Methyltransferase" evidence="3">
    <location>
        <begin position="37"/>
        <end position="126"/>
    </location>
</feature>
<dbReference type="InterPro" id="IPR041698">
    <property type="entry name" value="Methyltransf_25"/>
</dbReference>
<keyword evidence="5" id="KW-1185">Reference proteome</keyword>
<comment type="caution">
    <text evidence="4">The sequence shown here is derived from an EMBL/GenBank/DDBJ whole genome shotgun (WGS) entry which is preliminary data.</text>
</comment>
<name>A0A917WGZ2_9RHOB</name>
<dbReference type="GO" id="GO:0032259">
    <property type="term" value="P:methylation"/>
    <property type="evidence" value="ECO:0007669"/>
    <property type="project" value="UniProtKB-KW"/>
</dbReference>
<gene>
    <name evidence="4" type="primary">tam</name>
    <name evidence="4" type="ORF">GCM10011534_26390</name>
</gene>
<dbReference type="AlphaFoldDB" id="A0A917WGZ2"/>
<dbReference type="InterPro" id="IPR023149">
    <property type="entry name" value="Trans_acon_MeTrfase_C"/>
</dbReference>
<dbReference type="CDD" id="cd02440">
    <property type="entry name" value="AdoMet_MTases"/>
    <property type="match status" value="1"/>
</dbReference>
<evidence type="ECO:0000256" key="1">
    <source>
        <dbReference type="ARBA" id="ARBA00022603"/>
    </source>
</evidence>
<proteinExistence type="predicted"/>
<dbReference type="GO" id="GO:0030798">
    <property type="term" value="F:trans-aconitate 2-methyltransferase activity"/>
    <property type="evidence" value="ECO:0007669"/>
    <property type="project" value="InterPro"/>
</dbReference>
<dbReference type="EMBL" id="BMLF01000002">
    <property type="protein sequence ID" value="GGM03291.1"/>
    <property type="molecule type" value="Genomic_DNA"/>
</dbReference>
<evidence type="ECO:0000313" key="5">
    <source>
        <dbReference type="Proteomes" id="UP000649829"/>
    </source>
</evidence>
<organism evidence="4 5">
    <name type="scientific">Pseudooceanicola nanhaiensis</name>
    <dbReference type="NCBI Taxonomy" id="375761"/>
    <lineage>
        <taxon>Bacteria</taxon>
        <taxon>Pseudomonadati</taxon>
        <taxon>Pseudomonadota</taxon>
        <taxon>Alphaproteobacteria</taxon>
        <taxon>Rhodobacterales</taxon>
        <taxon>Paracoccaceae</taxon>
        <taxon>Pseudooceanicola</taxon>
    </lineage>
</organism>
<dbReference type="Pfam" id="PF13649">
    <property type="entry name" value="Methyltransf_25"/>
    <property type="match status" value="1"/>
</dbReference>
<accession>A0A917WGZ2</accession>
<evidence type="ECO:0000256" key="2">
    <source>
        <dbReference type="ARBA" id="ARBA00022679"/>
    </source>
</evidence>